<accession>A0A0W0CM78</accession>
<evidence type="ECO:0000256" key="9">
    <source>
        <dbReference type="ARBA" id="ARBA00023125"/>
    </source>
</evidence>
<dbReference type="AlphaFoldDB" id="A0A0W0CM78"/>
<evidence type="ECO:0000256" key="3">
    <source>
        <dbReference type="ARBA" id="ARBA00006991"/>
    </source>
</evidence>
<dbReference type="SUPFAM" id="SSF57667">
    <property type="entry name" value="beta-beta-alpha zinc fingers"/>
    <property type="match status" value="1"/>
</dbReference>
<organism evidence="15 16">
    <name type="scientific">Candida glabrata</name>
    <name type="common">Yeast</name>
    <name type="synonym">Torulopsis glabrata</name>
    <dbReference type="NCBI Taxonomy" id="5478"/>
    <lineage>
        <taxon>Eukaryota</taxon>
        <taxon>Fungi</taxon>
        <taxon>Dikarya</taxon>
        <taxon>Ascomycota</taxon>
        <taxon>Saccharomycotina</taxon>
        <taxon>Saccharomycetes</taxon>
        <taxon>Saccharomycetales</taxon>
        <taxon>Saccharomycetaceae</taxon>
        <taxon>Nakaseomyces</taxon>
    </lineage>
</organism>
<feature type="compositionally biased region" description="Acidic residues" evidence="13">
    <location>
        <begin position="183"/>
        <end position="206"/>
    </location>
</feature>
<evidence type="ECO:0000256" key="8">
    <source>
        <dbReference type="ARBA" id="ARBA00023015"/>
    </source>
</evidence>
<evidence type="ECO:0000256" key="4">
    <source>
        <dbReference type="ARBA" id="ARBA00022723"/>
    </source>
</evidence>
<evidence type="ECO:0000313" key="15">
    <source>
        <dbReference type="EMBL" id="KTA97349.1"/>
    </source>
</evidence>
<evidence type="ECO:0000256" key="6">
    <source>
        <dbReference type="ARBA" id="ARBA00022771"/>
    </source>
</evidence>
<comment type="function">
    <text evidence="1">May be involved in transcriptional regulation.</text>
</comment>
<comment type="subcellular location">
    <subcellularLocation>
        <location evidence="2">Nucleus</location>
    </subcellularLocation>
</comment>
<evidence type="ECO:0000259" key="14">
    <source>
        <dbReference type="PROSITE" id="PS50157"/>
    </source>
</evidence>
<evidence type="ECO:0000256" key="11">
    <source>
        <dbReference type="ARBA" id="ARBA00023242"/>
    </source>
</evidence>
<evidence type="ECO:0000256" key="10">
    <source>
        <dbReference type="ARBA" id="ARBA00023163"/>
    </source>
</evidence>
<evidence type="ECO:0000256" key="2">
    <source>
        <dbReference type="ARBA" id="ARBA00004123"/>
    </source>
</evidence>
<gene>
    <name evidence="15" type="ORF">AO440_004419</name>
</gene>
<feature type="compositionally biased region" description="Low complexity" evidence="13">
    <location>
        <begin position="116"/>
        <end position="125"/>
    </location>
</feature>
<dbReference type="InterPro" id="IPR050331">
    <property type="entry name" value="Zinc_finger"/>
</dbReference>
<dbReference type="InterPro" id="IPR013087">
    <property type="entry name" value="Znf_C2H2_type"/>
</dbReference>
<keyword evidence="10" id="KW-0804">Transcription</keyword>
<comment type="caution">
    <text evidence="15">The sequence shown here is derived from an EMBL/GenBank/DDBJ whole genome shotgun (WGS) entry which is preliminary data.</text>
</comment>
<dbReference type="Proteomes" id="UP000054886">
    <property type="component" value="Unassembled WGS sequence"/>
</dbReference>
<dbReference type="FunFam" id="3.30.160.60:FF:000145">
    <property type="entry name" value="Zinc finger protein 574"/>
    <property type="match status" value="1"/>
</dbReference>
<dbReference type="Gene3D" id="3.30.160.60">
    <property type="entry name" value="Classic Zinc Finger"/>
    <property type="match status" value="2"/>
</dbReference>
<keyword evidence="5" id="KW-0677">Repeat</keyword>
<evidence type="ECO:0000256" key="1">
    <source>
        <dbReference type="ARBA" id="ARBA00003767"/>
    </source>
</evidence>
<dbReference type="PROSITE" id="PS50157">
    <property type="entry name" value="ZINC_FINGER_C2H2_2"/>
    <property type="match status" value="2"/>
</dbReference>
<keyword evidence="9" id="KW-0238">DNA-binding</keyword>
<keyword evidence="6 12" id="KW-0863">Zinc-finger</keyword>
<feature type="region of interest" description="Disordered" evidence="13">
    <location>
        <begin position="413"/>
        <end position="474"/>
    </location>
</feature>
<dbReference type="GO" id="GO:0003677">
    <property type="term" value="F:DNA binding"/>
    <property type="evidence" value="ECO:0007669"/>
    <property type="project" value="UniProtKB-KW"/>
</dbReference>
<feature type="region of interest" description="Disordered" evidence="13">
    <location>
        <begin position="183"/>
        <end position="211"/>
    </location>
</feature>
<dbReference type="InterPro" id="IPR036236">
    <property type="entry name" value="Znf_C2H2_sf"/>
</dbReference>
<protein>
    <submittedName>
        <fullName evidence="15">Zinc finger protein MSN4</fullName>
    </submittedName>
</protein>
<evidence type="ECO:0000256" key="12">
    <source>
        <dbReference type="PROSITE-ProRule" id="PRU00042"/>
    </source>
</evidence>
<feature type="compositionally biased region" description="Polar residues" evidence="13">
    <location>
        <begin position="241"/>
        <end position="250"/>
    </location>
</feature>
<dbReference type="VEuPathDB" id="FungiDB:CAGL0M13189g"/>
<evidence type="ECO:0000313" key="16">
    <source>
        <dbReference type="Proteomes" id="UP000054886"/>
    </source>
</evidence>
<dbReference type="Pfam" id="PF00096">
    <property type="entry name" value="zf-C2H2"/>
    <property type="match status" value="2"/>
</dbReference>
<feature type="region of interest" description="Disordered" evidence="13">
    <location>
        <begin position="283"/>
        <end position="312"/>
    </location>
</feature>
<keyword evidence="7" id="KW-0862">Zinc</keyword>
<dbReference type="PANTHER" id="PTHR16515">
    <property type="entry name" value="PR DOMAIN ZINC FINGER PROTEIN"/>
    <property type="match status" value="1"/>
</dbReference>
<dbReference type="PROSITE" id="PS00028">
    <property type="entry name" value="ZINC_FINGER_C2H2_1"/>
    <property type="match status" value="2"/>
</dbReference>
<dbReference type="VEuPathDB" id="FungiDB:GVI51_M13145"/>
<sequence length="541" mass="59686">MTDAMIQEELASYLSDADRKTESPDTSFINSPSQTIPTENSSITNLKGFYNADIGNQLNQDALHSILENLEQSRCTRPVNLQHSLSSSSMNEEEVMTKPEFINPVLLSSATLPKLPSSLSPTTSAQHDSEADGTEVVLPSNNSNLQKAHNNLFMDSSLGNDYDNEVVDFFDVFGERDSLILNDDDADDEQDQDHDQDYDQDQDNFDDSAILSGSRRVSKLLSPTSLQTDRRGSLTQTVELASSNPQTTHANAHEETDANASDISKTLNEYSLDFHSASKLTKYRNRRQSVHGPVGSGVTKRKPSLESPLTSPTRTLQALSNANNQYRLTNNAGALNSMLLWEDAVLSDDDDLNEGEDRRNMFIASPASSGLFLNGNEDAALEVVEPSLNVSPVFNPKSLSILDAKNIELSSSKSSTTPVKEFATPMSSRTSVGSLAPSIASNSTTSIRRRRRSAVTPMSSRSSQSLSRRNKSVSVELPDGAKPFQCADCDKAFRRSEHLKRHVRSVHSTERPFPCMFCEKKFSRSDNLSQHLKTHKRHGDF</sequence>
<keyword evidence="4" id="KW-0479">Metal-binding</keyword>
<dbReference type="VEuPathDB" id="FungiDB:B1J91_M13189g"/>
<feature type="region of interest" description="Disordered" evidence="13">
    <location>
        <begin position="241"/>
        <end position="260"/>
    </location>
</feature>
<dbReference type="GO" id="GO:0010468">
    <property type="term" value="P:regulation of gene expression"/>
    <property type="evidence" value="ECO:0007669"/>
    <property type="project" value="TreeGrafter"/>
</dbReference>
<name>A0A0W0CM78_CANGB</name>
<evidence type="ECO:0000256" key="7">
    <source>
        <dbReference type="ARBA" id="ARBA00022833"/>
    </source>
</evidence>
<keyword evidence="11" id="KW-0539">Nucleus</keyword>
<comment type="similarity">
    <text evidence="3">Belongs to the krueppel C2H2-type zinc-finger protein family.</text>
</comment>
<dbReference type="EMBL" id="LLZZ01000161">
    <property type="protein sequence ID" value="KTA97349.1"/>
    <property type="molecule type" value="Genomic_DNA"/>
</dbReference>
<dbReference type="PANTHER" id="PTHR16515:SF66">
    <property type="entry name" value="C2H2-TYPE DOMAIN-CONTAINING PROTEIN"/>
    <property type="match status" value="1"/>
</dbReference>
<feature type="region of interest" description="Disordered" evidence="13">
    <location>
        <begin position="116"/>
        <end position="142"/>
    </location>
</feature>
<dbReference type="GO" id="GO:0005634">
    <property type="term" value="C:nucleus"/>
    <property type="evidence" value="ECO:0007669"/>
    <property type="project" value="UniProtKB-SubCell"/>
</dbReference>
<dbReference type="GO" id="GO:0008270">
    <property type="term" value="F:zinc ion binding"/>
    <property type="evidence" value="ECO:0007669"/>
    <property type="project" value="UniProtKB-KW"/>
</dbReference>
<evidence type="ECO:0000256" key="13">
    <source>
        <dbReference type="SAM" id="MobiDB-lite"/>
    </source>
</evidence>
<feature type="region of interest" description="Disordered" evidence="13">
    <location>
        <begin position="14"/>
        <end position="35"/>
    </location>
</feature>
<feature type="domain" description="C2H2-type" evidence="14">
    <location>
        <begin position="484"/>
        <end position="512"/>
    </location>
</feature>
<dbReference type="VEuPathDB" id="FungiDB:GWK60_M13101"/>
<keyword evidence="8" id="KW-0805">Transcription regulation</keyword>
<reference evidence="15 16" key="1">
    <citation type="submission" date="2015-10" db="EMBL/GenBank/DDBJ databases">
        <title>Draft genomes sequences of Candida glabrata isolates 1A, 1B, 2A, 2B, 3A and 3B.</title>
        <authorList>
            <person name="Haavelsrud O.E."/>
            <person name="Gaustad P."/>
        </authorList>
    </citation>
    <scope>NUCLEOTIDE SEQUENCE [LARGE SCALE GENOMIC DNA]</scope>
    <source>
        <strain evidence="15">910700640</strain>
    </source>
</reference>
<feature type="compositionally biased region" description="Polar residues" evidence="13">
    <location>
        <begin position="24"/>
        <end position="35"/>
    </location>
</feature>
<feature type="domain" description="C2H2-type" evidence="14">
    <location>
        <begin position="513"/>
        <end position="540"/>
    </location>
</feature>
<dbReference type="FunFam" id="3.30.160.60:FF:000771">
    <property type="entry name" value="zinc finger protein 648"/>
    <property type="match status" value="1"/>
</dbReference>
<proteinExistence type="inferred from homology"/>
<dbReference type="SMART" id="SM00355">
    <property type="entry name" value="ZnF_C2H2"/>
    <property type="match status" value="2"/>
</dbReference>
<evidence type="ECO:0000256" key="5">
    <source>
        <dbReference type="ARBA" id="ARBA00022737"/>
    </source>
</evidence>